<reference evidence="3" key="1">
    <citation type="journal article" date="2022" name="Microorganisms">
        <title>Two New Species of Filamentous Sulfur Bacteria of the Genus Thiothrix, Thiothrix winogradskyi sp. nov. and 'Candidatus Thiothrix sulfatifontis' sp. nov.</title>
        <authorList>
            <person name="Ravin N.V."/>
            <person name="Rossetti S."/>
            <person name="Beletsky A.V."/>
            <person name="Kadnikov V.V."/>
            <person name="Rudenko T.S."/>
            <person name="Smolyakov D.D."/>
            <person name="Moskvitina M.I."/>
            <person name="Gureeva M.V."/>
            <person name="Mardanov A.V."/>
            <person name="Grabovich M.Y."/>
        </authorList>
    </citation>
    <scope>NUCLEOTIDE SEQUENCE</scope>
    <source>
        <strain evidence="3">CT3</strain>
    </source>
</reference>
<dbReference type="Gene3D" id="3.90.1010.10">
    <property type="match status" value="1"/>
</dbReference>
<dbReference type="SUPFAM" id="SSF82649">
    <property type="entry name" value="SufE/NifU"/>
    <property type="match status" value="1"/>
</dbReference>
<evidence type="ECO:0000313" key="4">
    <source>
        <dbReference type="Proteomes" id="UP001054801"/>
    </source>
</evidence>
<evidence type="ECO:0000256" key="1">
    <source>
        <dbReference type="ARBA" id="ARBA00010282"/>
    </source>
</evidence>
<dbReference type="Pfam" id="PF02657">
    <property type="entry name" value="SufE"/>
    <property type="match status" value="1"/>
</dbReference>
<comment type="similarity">
    <text evidence="1">Belongs to the SufE family.</text>
</comment>
<dbReference type="Proteomes" id="UP001054801">
    <property type="component" value="Chromosome"/>
</dbReference>
<organism evidence="3 4">
    <name type="scientific">Thiothrix winogradskyi</name>
    <dbReference type="NCBI Taxonomy" id="96472"/>
    <lineage>
        <taxon>Bacteria</taxon>
        <taxon>Pseudomonadati</taxon>
        <taxon>Pseudomonadota</taxon>
        <taxon>Gammaproteobacteria</taxon>
        <taxon>Thiotrichales</taxon>
        <taxon>Thiotrichaceae</taxon>
        <taxon>Thiothrix</taxon>
    </lineage>
</organism>
<dbReference type="RefSeq" id="WP_236496586.1">
    <property type="nucleotide sequence ID" value="NZ_CP091244.1"/>
</dbReference>
<name>A0ABY3STS6_9GAMM</name>
<dbReference type="InterPro" id="IPR003808">
    <property type="entry name" value="Fe-S_metab-assoc_dom"/>
</dbReference>
<proteinExistence type="inferred from homology"/>
<dbReference type="PANTHER" id="PTHR43597:SF5">
    <property type="entry name" value="SUFE-LIKE PROTEIN 2, CHLOROPLASTIC"/>
    <property type="match status" value="1"/>
</dbReference>
<evidence type="ECO:0000313" key="3">
    <source>
        <dbReference type="EMBL" id="UJS22840.1"/>
    </source>
</evidence>
<keyword evidence="4" id="KW-1185">Reference proteome</keyword>
<feature type="domain" description="Fe-S metabolism associated" evidence="2">
    <location>
        <begin position="15"/>
        <end position="137"/>
    </location>
</feature>
<sequence>MLTVNNDSIDDIIGDFEYLDDWEQRYQYLTELGEALDDMPEAEKTDATRVKACMSKVWVKAFPDPDRFGKVFFQGDCDTAIIKGLLALLISLFNGKSPQQIAEMDIDALFDSIALAENLSPTRHVGVYGIVAKMKEQAQALA</sequence>
<dbReference type="PANTHER" id="PTHR43597">
    <property type="entry name" value="SULFUR ACCEPTOR PROTEIN CSDE"/>
    <property type="match status" value="1"/>
</dbReference>
<gene>
    <name evidence="3" type="ORF">L2Y54_12895</name>
</gene>
<dbReference type="EMBL" id="CP091244">
    <property type="protein sequence ID" value="UJS22840.1"/>
    <property type="molecule type" value="Genomic_DNA"/>
</dbReference>
<accession>A0ABY3STS6</accession>
<evidence type="ECO:0000259" key="2">
    <source>
        <dbReference type="Pfam" id="PF02657"/>
    </source>
</evidence>
<protein>
    <submittedName>
        <fullName evidence="3">SufE family protein</fullName>
    </submittedName>
</protein>